<evidence type="ECO:0000313" key="2">
    <source>
        <dbReference type="EMBL" id="CAG8622547.1"/>
    </source>
</evidence>
<proteinExistence type="predicted"/>
<keyword evidence="1" id="KW-0175">Coiled coil</keyword>
<dbReference type="Proteomes" id="UP000789342">
    <property type="component" value="Unassembled WGS sequence"/>
</dbReference>
<dbReference type="AlphaFoldDB" id="A0A9N9D4X1"/>
<accession>A0A9N9D4X1</accession>
<comment type="caution">
    <text evidence="2">The sequence shown here is derived from an EMBL/GenBank/DDBJ whole genome shotgun (WGS) entry which is preliminary data.</text>
</comment>
<feature type="coiled-coil region" evidence="1">
    <location>
        <begin position="21"/>
        <end position="48"/>
    </location>
</feature>
<evidence type="ECO:0000313" key="3">
    <source>
        <dbReference type="Proteomes" id="UP000789342"/>
    </source>
</evidence>
<reference evidence="2" key="1">
    <citation type="submission" date="2021-06" db="EMBL/GenBank/DDBJ databases">
        <authorList>
            <person name="Kallberg Y."/>
            <person name="Tangrot J."/>
            <person name="Rosling A."/>
        </authorList>
    </citation>
    <scope>NUCLEOTIDE SEQUENCE</scope>
    <source>
        <strain evidence="2">CL551</strain>
    </source>
</reference>
<dbReference type="EMBL" id="CAJVPV010007755">
    <property type="protein sequence ID" value="CAG8622547.1"/>
    <property type="molecule type" value="Genomic_DNA"/>
</dbReference>
<keyword evidence="3" id="KW-1185">Reference proteome</keyword>
<organism evidence="2 3">
    <name type="scientific">Acaulospora morrowiae</name>
    <dbReference type="NCBI Taxonomy" id="94023"/>
    <lineage>
        <taxon>Eukaryota</taxon>
        <taxon>Fungi</taxon>
        <taxon>Fungi incertae sedis</taxon>
        <taxon>Mucoromycota</taxon>
        <taxon>Glomeromycotina</taxon>
        <taxon>Glomeromycetes</taxon>
        <taxon>Diversisporales</taxon>
        <taxon>Acaulosporaceae</taxon>
        <taxon>Acaulospora</taxon>
    </lineage>
</organism>
<gene>
    <name evidence="2" type="ORF">AMORRO_LOCUS8725</name>
</gene>
<sequence>MPKDKPSFKSSNKSIDSYTINKILIQEVKTLQDQNKNLSDTISTINNTFTQLSNLVSKVIIPAVASHTAVLQYHKFYDKDYCYIPLEDTSSSQDSFLVPEDSQDFFDDILAELLAKDLIEPKISDNIPSFVDDLIIALPNAST</sequence>
<protein>
    <submittedName>
        <fullName evidence="2">18685_t:CDS:1</fullName>
    </submittedName>
</protein>
<evidence type="ECO:0000256" key="1">
    <source>
        <dbReference type="SAM" id="Coils"/>
    </source>
</evidence>
<name>A0A9N9D4X1_9GLOM</name>